<sequence>MVFSSGNYANKVCLHSLLLLLFSANVAFSGTLVTTIPGFDGDLPFKLYTGPHWQHRQKNHLTMVFSSGNYANKVCLHSLLLLLFSANVAFSGTLVTTIPGFDGDLPFKLYTGYVTVDKAEMFYYFIESEGSPKEDPVLLWYSGGPGCSAFNGLIYEIGPLAFNMTHYAGGIPKTYYYPYSWTKDANILFVDAPVGTGFSYATSAEAYAVSDTKTAAQVYAFLRKWLTEEYPEYLLNELFIGADSYSGISGTIVVKHVTDANNAGAVPRLNLKGYILGCPRTDADINDNSKIIYAHRMGLVSDELYEAAKESCNGSYADVTTSQSQCYEDLQLMKHCTKDINKNHILEPKCTWTSPHPSGESLRRALEEDSDGLTLNSDDVPEYFCHTFGYALSYIWANDKTVREALHIREQYVYNFAVRYGFAYFSRSGDHDLTIPNIGTQQWIKVLNLTIVNDWRQWLVDGQIAGYTIKYSSNGYRLTYASGAGHSPQEYKRRECFQMFNRFIHYYPI</sequence>
<dbReference type="FunFam" id="3.40.50.1820:FF:000072">
    <property type="entry name" value="Serine carboxypeptidase-like 19"/>
    <property type="match status" value="1"/>
</dbReference>
<gene>
    <name evidence="3" type="primary">SCPL18_4</name>
    <name evidence="3" type="ORF">CFP56_040780</name>
</gene>
<dbReference type="PANTHER" id="PTHR11802">
    <property type="entry name" value="SERINE PROTEASE FAMILY S10 SERINE CARBOXYPEPTIDASE"/>
    <property type="match status" value="1"/>
</dbReference>
<evidence type="ECO:0000256" key="1">
    <source>
        <dbReference type="ARBA" id="ARBA00009431"/>
    </source>
</evidence>
<evidence type="ECO:0000256" key="2">
    <source>
        <dbReference type="SAM" id="SignalP"/>
    </source>
</evidence>
<dbReference type="GO" id="GO:0019748">
    <property type="term" value="P:secondary metabolic process"/>
    <property type="evidence" value="ECO:0007669"/>
    <property type="project" value="TreeGrafter"/>
</dbReference>
<dbReference type="Pfam" id="PF00450">
    <property type="entry name" value="Peptidase_S10"/>
    <property type="match status" value="2"/>
</dbReference>
<feature type="signal peptide" evidence="2">
    <location>
        <begin position="1"/>
        <end position="29"/>
    </location>
</feature>
<dbReference type="Gene3D" id="3.40.50.1820">
    <property type="entry name" value="alpha/beta hydrolase"/>
    <property type="match status" value="1"/>
</dbReference>
<evidence type="ECO:0000313" key="3">
    <source>
        <dbReference type="EMBL" id="KAK7851857.1"/>
    </source>
</evidence>
<dbReference type="InterPro" id="IPR029058">
    <property type="entry name" value="AB_hydrolase_fold"/>
</dbReference>
<dbReference type="SUPFAM" id="SSF53474">
    <property type="entry name" value="alpha/beta-Hydrolases"/>
    <property type="match status" value="1"/>
</dbReference>
<keyword evidence="4" id="KW-1185">Reference proteome</keyword>
<reference evidence="3 4" key="1">
    <citation type="journal article" date="2018" name="Sci. Data">
        <title>The draft genome sequence of cork oak.</title>
        <authorList>
            <person name="Ramos A.M."/>
            <person name="Usie A."/>
            <person name="Barbosa P."/>
            <person name="Barros P.M."/>
            <person name="Capote T."/>
            <person name="Chaves I."/>
            <person name="Simoes F."/>
            <person name="Abreu I."/>
            <person name="Carrasquinho I."/>
            <person name="Faro C."/>
            <person name="Guimaraes J.B."/>
            <person name="Mendonca D."/>
            <person name="Nobrega F."/>
            <person name="Rodrigues L."/>
            <person name="Saibo N.J.M."/>
            <person name="Varela M.C."/>
            <person name="Egas C."/>
            <person name="Matos J."/>
            <person name="Miguel C.M."/>
            <person name="Oliveira M.M."/>
            <person name="Ricardo C.P."/>
            <person name="Goncalves S."/>
        </authorList>
    </citation>
    <scope>NUCLEOTIDE SEQUENCE [LARGE SCALE GENOMIC DNA]</scope>
    <source>
        <strain evidence="4">cv. HL8</strain>
    </source>
</reference>
<dbReference type="Gene3D" id="3.40.50.11320">
    <property type="match status" value="1"/>
</dbReference>
<name>A0AAW0LLD8_QUESU</name>
<protein>
    <submittedName>
        <fullName evidence="3">Serine carboxypeptidase-like 18</fullName>
    </submittedName>
</protein>
<comment type="similarity">
    <text evidence="1">Belongs to the peptidase S10 family.</text>
</comment>
<dbReference type="AlphaFoldDB" id="A0AAW0LLD8"/>
<keyword evidence="2" id="KW-0732">Signal</keyword>
<feature type="chain" id="PRO_5043339984" evidence="2">
    <location>
        <begin position="30"/>
        <end position="509"/>
    </location>
</feature>
<dbReference type="GO" id="GO:0016747">
    <property type="term" value="F:acyltransferase activity, transferring groups other than amino-acyl groups"/>
    <property type="evidence" value="ECO:0007669"/>
    <property type="project" value="TreeGrafter"/>
</dbReference>
<comment type="caution">
    <text evidence="3">The sequence shown here is derived from an EMBL/GenBank/DDBJ whole genome shotgun (WGS) entry which is preliminary data.</text>
</comment>
<proteinExistence type="inferred from homology"/>
<dbReference type="PANTHER" id="PTHR11802:SF329">
    <property type="entry name" value="SERINE CARBOXYPEPTIDASE-LIKE 17"/>
    <property type="match status" value="1"/>
</dbReference>
<accession>A0AAW0LLD8</accession>
<organism evidence="3 4">
    <name type="scientific">Quercus suber</name>
    <name type="common">Cork oak</name>
    <dbReference type="NCBI Taxonomy" id="58331"/>
    <lineage>
        <taxon>Eukaryota</taxon>
        <taxon>Viridiplantae</taxon>
        <taxon>Streptophyta</taxon>
        <taxon>Embryophyta</taxon>
        <taxon>Tracheophyta</taxon>
        <taxon>Spermatophyta</taxon>
        <taxon>Magnoliopsida</taxon>
        <taxon>eudicotyledons</taxon>
        <taxon>Gunneridae</taxon>
        <taxon>Pentapetalae</taxon>
        <taxon>rosids</taxon>
        <taxon>fabids</taxon>
        <taxon>Fagales</taxon>
        <taxon>Fagaceae</taxon>
        <taxon>Quercus</taxon>
    </lineage>
</organism>
<dbReference type="GO" id="GO:0004185">
    <property type="term" value="F:serine-type carboxypeptidase activity"/>
    <property type="evidence" value="ECO:0007669"/>
    <property type="project" value="InterPro"/>
</dbReference>
<evidence type="ECO:0000313" key="4">
    <source>
        <dbReference type="Proteomes" id="UP000237347"/>
    </source>
</evidence>
<dbReference type="InterPro" id="IPR001563">
    <property type="entry name" value="Peptidase_S10"/>
</dbReference>
<dbReference type="PRINTS" id="PR00724">
    <property type="entry name" value="CRBOXYPTASEC"/>
</dbReference>
<dbReference type="GO" id="GO:0006508">
    <property type="term" value="P:proteolysis"/>
    <property type="evidence" value="ECO:0007669"/>
    <property type="project" value="InterPro"/>
</dbReference>
<dbReference type="Proteomes" id="UP000237347">
    <property type="component" value="Unassembled WGS sequence"/>
</dbReference>
<dbReference type="EMBL" id="PKMF04000082">
    <property type="protein sequence ID" value="KAK7851857.1"/>
    <property type="molecule type" value="Genomic_DNA"/>
</dbReference>